<sequence length="244" mass="26813">MRKLTIPKILFLVLITSCFNVITAQNLDDIIAKHIKAMGGAEKLSKLKSMKITADMDVMNMKVPITTTIIQDQGFRSETTVQGMTVVQAINGNTGWAINPMTGQTKATALPEEAIKSMAAETDLTGLYNYKEKGYILTLDGEEDLAGAKVYKVSMTLKNGIKRLNYISKDTFYILKIIVHANMNGQDVTSENTQSDFRQVDGVTYPFKSEVTTSAMPGTTMALAIKTLEVNPKIDPSIFTMPVN</sequence>
<dbReference type="EMBL" id="VCEJ01000004">
    <property type="protein sequence ID" value="TLV00809.1"/>
    <property type="molecule type" value="Genomic_DNA"/>
</dbReference>
<keyword evidence="4" id="KW-1185">Reference proteome</keyword>
<evidence type="ECO:0000313" key="4">
    <source>
        <dbReference type="Proteomes" id="UP000306402"/>
    </source>
</evidence>
<keyword evidence="1" id="KW-0732">Signal</keyword>
<feature type="signal peptide" evidence="1">
    <location>
        <begin position="1"/>
        <end position="24"/>
    </location>
</feature>
<evidence type="ECO:0000259" key="2">
    <source>
        <dbReference type="Pfam" id="PF17131"/>
    </source>
</evidence>
<protein>
    <submittedName>
        <fullName evidence="3">Outer membrane lipoprotein-sorting protein</fullName>
    </submittedName>
</protein>
<dbReference type="InterPro" id="IPR033399">
    <property type="entry name" value="TP_0789-like"/>
</dbReference>
<proteinExistence type="predicted"/>
<evidence type="ECO:0000256" key="1">
    <source>
        <dbReference type="SAM" id="SignalP"/>
    </source>
</evidence>
<dbReference type="Proteomes" id="UP000306402">
    <property type="component" value="Unassembled WGS sequence"/>
</dbReference>
<dbReference type="Pfam" id="PF17131">
    <property type="entry name" value="LolA_like"/>
    <property type="match status" value="1"/>
</dbReference>
<keyword evidence="3" id="KW-0449">Lipoprotein</keyword>
<comment type="caution">
    <text evidence="3">The sequence shown here is derived from an EMBL/GenBank/DDBJ whole genome shotgun (WGS) entry which is preliminary data.</text>
</comment>
<name>A0A5R9KXH8_9BACT</name>
<accession>A0A5R9KXH8</accession>
<dbReference type="AlphaFoldDB" id="A0A5R9KXH8"/>
<dbReference type="RefSeq" id="WP_138366183.1">
    <property type="nucleotide sequence ID" value="NZ_VCEJ01000004.1"/>
</dbReference>
<gene>
    <name evidence="3" type="ORF">FEN17_15130</name>
</gene>
<reference evidence="3 4" key="1">
    <citation type="submission" date="2019-05" db="EMBL/GenBank/DDBJ databases">
        <authorList>
            <person name="Qu J.-H."/>
        </authorList>
    </citation>
    <scope>NUCLEOTIDE SEQUENCE [LARGE SCALE GENOMIC DNA]</scope>
    <source>
        <strain evidence="3 4">T17</strain>
    </source>
</reference>
<organism evidence="3 4">
    <name type="scientific">Dyadobacter luticola</name>
    <dbReference type="NCBI Taxonomy" id="1979387"/>
    <lineage>
        <taxon>Bacteria</taxon>
        <taxon>Pseudomonadati</taxon>
        <taxon>Bacteroidota</taxon>
        <taxon>Cytophagia</taxon>
        <taxon>Cytophagales</taxon>
        <taxon>Spirosomataceae</taxon>
        <taxon>Dyadobacter</taxon>
    </lineage>
</organism>
<dbReference type="OrthoDB" id="128937at2"/>
<feature type="domain" description="Uncharacterized protein TP-0789" evidence="2">
    <location>
        <begin position="79"/>
        <end position="240"/>
    </location>
</feature>
<evidence type="ECO:0000313" key="3">
    <source>
        <dbReference type="EMBL" id="TLV00809.1"/>
    </source>
</evidence>
<dbReference type="Gene3D" id="2.50.20.10">
    <property type="entry name" value="Lipoprotein localisation LolA/LolB/LppX"/>
    <property type="match status" value="1"/>
</dbReference>
<feature type="chain" id="PRO_5024317965" evidence="1">
    <location>
        <begin position="25"/>
        <end position="244"/>
    </location>
</feature>